<feature type="chain" id="PRO_5009184372" evidence="4">
    <location>
        <begin position="22"/>
        <end position="372"/>
    </location>
</feature>
<feature type="signal peptide" evidence="4">
    <location>
        <begin position="1"/>
        <end position="21"/>
    </location>
</feature>
<sequence>MKRRNLLRYTAIATASTATLAACNPSTPPTTQSSVINLSQPLIRWRMATGWNKSLNVVFGAIDRFCQRVSQATNGRFSITPYEAGDLASALEVMDVVSDATVECGYTAGYHYIKKHPAFGFSTSMPFGLNSQQHNAWLYSGGGLEALQKIYSDYGILFFPGGNTGAQMGGWFTREINSAADLKGLKMRIPGLGGEVLKRLGVEIFLHQGKDIFKALESGEIQGAEWVGPYEDEKLGLDRVAPYYYYPGWWEPSTMYEIQVNQAAWNQLPKEYQSIFQSAAVEANLTMQSQYDAVNGEALERLTLKGVQLLSYSPEILQAAQKEAFALYEDTASQNAGFKVVYEQWKAFRTQAYRWNRINDLDFASFAFSQEM</sequence>
<dbReference type="PANTHER" id="PTHR33376:SF5">
    <property type="entry name" value="EXTRACYTOPLASMIC SOLUTE RECEPTOR PROTEIN"/>
    <property type="match status" value="1"/>
</dbReference>
<comment type="caution">
    <text evidence="5">The sequence shown here is derived from an EMBL/GenBank/DDBJ whole genome shotgun (WGS) entry which is preliminary data.</text>
</comment>
<dbReference type="GO" id="GO:0055085">
    <property type="term" value="P:transmembrane transport"/>
    <property type="evidence" value="ECO:0007669"/>
    <property type="project" value="InterPro"/>
</dbReference>
<dbReference type="RefSeq" id="WP_069966986.1">
    <property type="nucleotide sequence ID" value="NZ_CM124774.1"/>
</dbReference>
<dbReference type="PIRSF" id="PIRSF039026">
    <property type="entry name" value="SiaP"/>
    <property type="match status" value="1"/>
</dbReference>
<reference evidence="5" key="1">
    <citation type="submission" date="2016-09" db="EMBL/GenBank/DDBJ databases">
        <title>Draft genome of thermotolerant cyanobacterium Desertifilum sp. strain IPPAS B-1220.</title>
        <authorList>
            <person name="Sinetova M.A."/>
            <person name="Bolakhan K."/>
            <person name="Zayadan B.K."/>
            <person name="Mironov K.S."/>
            <person name="Ustinova V."/>
            <person name="Kupriyanova E.V."/>
            <person name="Sidorov R.A."/>
            <person name="Skrypnik A.N."/>
            <person name="Gogoleva N.E."/>
            <person name="Gogolev Y.V."/>
            <person name="Los D.A."/>
        </authorList>
    </citation>
    <scope>NUCLEOTIDE SEQUENCE [LARGE SCALE GENOMIC DNA]</scope>
    <source>
        <strain evidence="5">IPPAS B-1220</strain>
    </source>
</reference>
<dbReference type="Gene3D" id="3.40.190.10">
    <property type="entry name" value="Periplasmic binding protein-like II"/>
    <property type="match status" value="1"/>
</dbReference>
<organism evidence="5">
    <name type="scientific">Desertifilum tharense IPPAS B-1220</name>
    <dbReference type="NCBI Taxonomy" id="1781255"/>
    <lineage>
        <taxon>Bacteria</taxon>
        <taxon>Bacillati</taxon>
        <taxon>Cyanobacteriota</taxon>
        <taxon>Cyanophyceae</taxon>
        <taxon>Desertifilales</taxon>
        <taxon>Desertifilaceae</taxon>
        <taxon>Desertifilum</taxon>
    </lineage>
</organism>
<dbReference type="Pfam" id="PF03480">
    <property type="entry name" value="DctP"/>
    <property type="match status" value="1"/>
</dbReference>
<accession>A0A1E5QL25</accession>
<dbReference type="AlphaFoldDB" id="A0A1E5QL25"/>
<evidence type="ECO:0000256" key="2">
    <source>
        <dbReference type="PIRSR" id="PIRSR039026-1"/>
    </source>
</evidence>
<proteinExistence type="predicted"/>
<dbReference type="PROSITE" id="PS51257">
    <property type="entry name" value="PROKAR_LIPOPROTEIN"/>
    <property type="match status" value="1"/>
</dbReference>
<dbReference type="PANTHER" id="PTHR33376">
    <property type="match status" value="1"/>
</dbReference>
<name>A0A1E5QL25_9CYAN</name>
<feature type="binding site" evidence="2">
    <location>
        <position position="167"/>
    </location>
    <ligand>
        <name>substrate</name>
    </ligand>
</feature>
<feature type="binding site" evidence="3">
    <location>
        <position position="251"/>
    </location>
    <ligand>
        <name>substrate</name>
    </ligand>
</feature>
<dbReference type="NCBIfam" id="NF037995">
    <property type="entry name" value="TRAP_S1"/>
    <property type="match status" value="1"/>
</dbReference>
<evidence type="ECO:0000256" key="3">
    <source>
        <dbReference type="PIRSR" id="PIRSR039026-2"/>
    </source>
</evidence>
<evidence type="ECO:0000256" key="1">
    <source>
        <dbReference type="ARBA" id="ARBA00022729"/>
    </source>
</evidence>
<dbReference type="InterPro" id="IPR026289">
    <property type="entry name" value="SBP_TakP-like"/>
</dbReference>
<feature type="binding site" evidence="2">
    <location>
        <position position="188"/>
    </location>
    <ligand>
        <name>substrate</name>
    </ligand>
</feature>
<dbReference type="InterPro" id="IPR018389">
    <property type="entry name" value="DctP_fam"/>
</dbReference>
<gene>
    <name evidence="5" type="ORF">BH720_09680</name>
</gene>
<dbReference type="GO" id="GO:0031317">
    <property type="term" value="C:tripartite ATP-independent periplasmic transporter complex"/>
    <property type="evidence" value="ECO:0007669"/>
    <property type="project" value="InterPro"/>
</dbReference>
<protein>
    <submittedName>
        <fullName evidence="5">ABC transporter substrate-binding protein</fullName>
    </submittedName>
</protein>
<keyword evidence="3" id="KW-0479">Metal-binding</keyword>
<dbReference type="STRING" id="1781255.BH720_09680"/>
<dbReference type="InterPro" id="IPR038404">
    <property type="entry name" value="TRAP_DctP_sf"/>
</dbReference>
<evidence type="ECO:0000313" key="5">
    <source>
        <dbReference type="EMBL" id="OEJ75382.1"/>
    </source>
</evidence>
<keyword evidence="1 4" id="KW-0732">Signal</keyword>
<dbReference type="OrthoDB" id="9780733at2"/>
<dbReference type="GO" id="GO:0046872">
    <property type="term" value="F:metal ion binding"/>
    <property type="evidence" value="ECO:0007669"/>
    <property type="project" value="UniProtKB-KW"/>
</dbReference>
<feature type="binding site" evidence="3">
    <location>
        <position position="226"/>
    </location>
    <ligand>
        <name>Na(+)</name>
        <dbReference type="ChEBI" id="CHEBI:29101"/>
    </ligand>
</feature>
<dbReference type="Gene3D" id="3.40.190.170">
    <property type="entry name" value="Bacterial extracellular solute-binding protein, family 7"/>
    <property type="match status" value="1"/>
</dbReference>
<evidence type="ECO:0000256" key="4">
    <source>
        <dbReference type="SAM" id="SignalP"/>
    </source>
</evidence>
<dbReference type="EMBL" id="MJGC01000051">
    <property type="protein sequence ID" value="OEJ75382.1"/>
    <property type="molecule type" value="Genomic_DNA"/>
</dbReference>
<feature type="binding site" evidence="3">
    <location>
        <position position="225"/>
    </location>
    <ligand>
        <name>substrate</name>
    </ligand>
</feature>